<dbReference type="RefSeq" id="WP_259091989.1">
    <property type="nucleotide sequence ID" value="NZ_JANTYS010000010.1"/>
</dbReference>
<comment type="caution">
    <text evidence="4">The sequence shown here is derived from an EMBL/GenBank/DDBJ whole genome shotgun (WGS) entry which is preliminary data.</text>
</comment>
<keyword evidence="1" id="KW-0472">Membrane</keyword>
<protein>
    <recommendedName>
        <fullName evidence="3">Protein-glutamine gamma-glutamyltransferase-like C-terminal domain-containing protein</fullName>
    </recommendedName>
</protein>
<dbReference type="EMBL" id="BAAAZC010000006">
    <property type="protein sequence ID" value="GAA3961868.1"/>
    <property type="molecule type" value="Genomic_DNA"/>
</dbReference>
<feature type="transmembrane region" description="Helical" evidence="1">
    <location>
        <begin position="104"/>
        <end position="126"/>
    </location>
</feature>
<proteinExistence type="predicted"/>
<keyword evidence="5" id="KW-1185">Reference proteome</keyword>
<sequence>MLRLLCIFLLAFSVHTTGKTVAPVKVKKAPLVLKMDTAQVNVRHFDSVALKTYSKQPEFQYQEDDGQSAPSWWTRFWRWFWNWLSDLFKPMKLGNHKYSQFVQVLLYILQYLAIGAGLGALVFLGLKMAGIDMLNIFRRKPMGANLPYQESLENIHDINFDDELERAVAQHNYRLAVRLLYLKCLKQLSDADLIKWQIDKTNSAYINELTNPDQRRVFKTLTLQFEYTWYGEFAIDATVFKNINALFMDFKKGIV</sequence>
<feature type="signal peptide" evidence="2">
    <location>
        <begin position="1"/>
        <end position="16"/>
    </location>
</feature>
<evidence type="ECO:0000259" key="3">
    <source>
        <dbReference type="Pfam" id="PF13559"/>
    </source>
</evidence>
<keyword evidence="1" id="KW-0812">Transmembrane</keyword>
<dbReference type="InterPro" id="IPR025403">
    <property type="entry name" value="TgpA-like_C"/>
</dbReference>
<evidence type="ECO:0000313" key="4">
    <source>
        <dbReference type="EMBL" id="GAA3961868.1"/>
    </source>
</evidence>
<feature type="chain" id="PRO_5046775322" description="Protein-glutamine gamma-glutamyltransferase-like C-terminal domain-containing protein" evidence="2">
    <location>
        <begin position="17"/>
        <end position="255"/>
    </location>
</feature>
<name>A0ABP7PAE5_9SPHI</name>
<reference evidence="5" key="1">
    <citation type="journal article" date="2019" name="Int. J. Syst. Evol. Microbiol.">
        <title>The Global Catalogue of Microorganisms (GCM) 10K type strain sequencing project: providing services to taxonomists for standard genome sequencing and annotation.</title>
        <authorList>
            <consortium name="The Broad Institute Genomics Platform"/>
            <consortium name="The Broad Institute Genome Sequencing Center for Infectious Disease"/>
            <person name="Wu L."/>
            <person name="Ma J."/>
        </authorList>
    </citation>
    <scope>NUCLEOTIDE SEQUENCE [LARGE SCALE GENOMIC DNA]</scope>
    <source>
        <strain evidence="5">JCM 16601</strain>
    </source>
</reference>
<keyword evidence="2" id="KW-0732">Signal</keyword>
<dbReference type="Pfam" id="PF13559">
    <property type="entry name" value="DUF4129"/>
    <property type="match status" value="1"/>
</dbReference>
<dbReference type="Proteomes" id="UP001500742">
    <property type="component" value="Unassembled WGS sequence"/>
</dbReference>
<evidence type="ECO:0000256" key="2">
    <source>
        <dbReference type="SAM" id="SignalP"/>
    </source>
</evidence>
<organism evidence="4 5">
    <name type="scientific">Mucilaginibacter dorajii</name>
    <dbReference type="NCBI Taxonomy" id="692994"/>
    <lineage>
        <taxon>Bacteria</taxon>
        <taxon>Pseudomonadati</taxon>
        <taxon>Bacteroidota</taxon>
        <taxon>Sphingobacteriia</taxon>
        <taxon>Sphingobacteriales</taxon>
        <taxon>Sphingobacteriaceae</taxon>
        <taxon>Mucilaginibacter</taxon>
    </lineage>
</organism>
<evidence type="ECO:0000313" key="5">
    <source>
        <dbReference type="Proteomes" id="UP001500742"/>
    </source>
</evidence>
<keyword evidence="1" id="KW-1133">Transmembrane helix</keyword>
<gene>
    <name evidence="4" type="ORF">GCM10022210_07200</name>
</gene>
<accession>A0ABP7PAE5</accession>
<feature type="domain" description="Protein-glutamine gamma-glutamyltransferase-like C-terminal" evidence="3">
    <location>
        <begin position="180"/>
        <end position="240"/>
    </location>
</feature>
<evidence type="ECO:0000256" key="1">
    <source>
        <dbReference type="SAM" id="Phobius"/>
    </source>
</evidence>